<dbReference type="AlphaFoldDB" id="A0AAJ2ERZ8"/>
<gene>
    <name evidence="1" type="ORF">QE369_002793</name>
</gene>
<protein>
    <submittedName>
        <fullName evidence="1">Uncharacterized protein</fullName>
    </submittedName>
</protein>
<dbReference type="RefSeq" id="WP_309771226.1">
    <property type="nucleotide sequence ID" value="NZ_JAVIZC010000003.1"/>
</dbReference>
<evidence type="ECO:0000313" key="2">
    <source>
        <dbReference type="Proteomes" id="UP001255601"/>
    </source>
</evidence>
<accession>A0AAJ2ERZ8</accession>
<comment type="caution">
    <text evidence="1">The sequence shown here is derived from an EMBL/GenBank/DDBJ whole genome shotgun (WGS) entry which is preliminary data.</text>
</comment>
<proteinExistence type="predicted"/>
<dbReference type="Proteomes" id="UP001255601">
    <property type="component" value="Unassembled WGS sequence"/>
</dbReference>
<evidence type="ECO:0000313" key="1">
    <source>
        <dbReference type="EMBL" id="MDR6102596.1"/>
    </source>
</evidence>
<organism evidence="1 2">
    <name type="scientific">Agrobacterium larrymoorei</name>
    <dbReference type="NCBI Taxonomy" id="160699"/>
    <lineage>
        <taxon>Bacteria</taxon>
        <taxon>Pseudomonadati</taxon>
        <taxon>Pseudomonadota</taxon>
        <taxon>Alphaproteobacteria</taxon>
        <taxon>Hyphomicrobiales</taxon>
        <taxon>Rhizobiaceae</taxon>
        <taxon>Rhizobium/Agrobacterium group</taxon>
        <taxon>Agrobacterium</taxon>
    </lineage>
</organism>
<reference evidence="1" key="1">
    <citation type="submission" date="2023-08" db="EMBL/GenBank/DDBJ databases">
        <title>Functional and genomic diversity of the sorghum phyllosphere microbiome.</title>
        <authorList>
            <person name="Shade A."/>
        </authorList>
    </citation>
    <scope>NUCLEOTIDE SEQUENCE</scope>
    <source>
        <strain evidence="1">SORGH_AS_0974</strain>
    </source>
</reference>
<sequence>MHWADKILEIFDADTTDLRKLAIIAGVDPRYFYVGTDLEGADIRGQDLRGMLLTNLDLSKVIYDRATQIDVDTDTDFLDEIKKLEIKKDVVVLTKLGAQEERLVCFLKLYIENPGYEKFIDGFVSERSEFSAKSISNFRQVYRRDLFGETISKPQFYRFIDVMINMSFPKNRAKLIFNLAKHLGYDKNVVQLLNKRLVPNATMSPYLGKIEEMLAEWKSKR</sequence>
<name>A0AAJ2ERZ8_9HYPH</name>
<dbReference type="EMBL" id="JAVIZC010000003">
    <property type="protein sequence ID" value="MDR6102596.1"/>
    <property type="molecule type" value="Genomic_DNA"/>
</dbReference>